<dbReference type="RefSeq" id="WP_137641673.1">
    <property type="nucleotide sequence ID" value="NZ_BJEA01000001.1"/>
</dbReference>
<sequence length="122" mass="13972">MKIEAVANQYHLSAPTLRYYERQGLLGPVQRVNGVRDYGAADLDRLDFIICVKQCGMTIRQIKQFIAMYQQGDATINERLTILQKQLQDSRIQQAQLAQSIDHLQEKIADVKALQTRVAERV</sequence>
<keyword evidence="4" id="KW-1185">Reference proteome</keyword>
<organism evidence="3 4">
    <name type="scientific">Lactiplantibacillus modestisalitolerans</name>
    <dbReference type="NCBI Taxonomy" id="1457219"/>
    <lineage>
        <taxon>Bacteria</taxon>
        <taxon>Bacillati</taxon>
        <taxon>Bacillota</taxon>
        <taxon>Bacilli</taxon>
        <taxon>Lactobacillales</taxon>
        <taxon>Lactobacillaceae</taxon>
        <taxon>Lactiplantibacillus</taxon>
    </lineage>
</organism>
<evidence type="ECO:0000256" key="1">
    <source>
        <dbReference type="ARBA" id="ARBA00023125"/>
    </source>
</evidence>
<dbReference type="InterPro" id="IPR000551">
    <property type="entry name" value="MerR-type_HTH_dom"/>
</dbReference>
<comment type="caution">
    <text evidence="3">The sequence shown here is derived from an EMBL/GenBank/DDBJ whole genome shotgun (WGS) entry which is preliminary data.</text>
</comment>
<proteinExistence type="predicted"/>
<accession>A0ABV5WUZ4</accession>
<dbReference type="PROSITE" id="PS50937">
    <property type="entry name" value="HTH_MERR_2"/>
    <property type="match status" value="1"/>
</dbReference>
<dbReference type="Gene3D" id="1.10.1660.10">
    <property type="match status" value="1"/>
</dbReference>
<gene>
    <name evidence="3" type="ORF">ACFFLI_08875</name>
</gene>
<dbReference type="PANTHER" id="PTHR30204:SF98">
    <property type="entry name" value="HTH-TYPE TRANSCRIPTIONAL REGULATOR ADHR"/>
    <property type="match status" value="1"/>
</dbReference>
<dbReference type="SUPFAM" id="SSF46955">
    <property type="entry name" value="Putative DNA-binding domain"/>
    <property type="match status" value="1"/>
</dbReference>
<dbReference type="Proteomes" id="UP001589691">
    <property type="component" value="Unassembled WGS sequence"/>
</dbReference>
<protein>
    <submittedName>
        <fullName evidence="3">MerR family transcriptional regulator</fullName>
    </submittedName>
</protein>
<dbReference type="PANTHER" id="PTHR30204">
    <property type="entry name" value="REDOX-CYCLING DRUG-SENSING TRANSCRIPTIONAL ACTIVATOR SOXR"/>
    <property type="match status" value="1"/>
</dbReference>
<dbReference type="PRINTS" id="PR00040">
    <property type="entry name" value="HTHMERR"/>
</dbReference>
<keyword evidence="1" id="KW-0238">DNA-binding</keyword>
<reference evidence="3 4" key="1">
    <citation type="submission" date="2024-09" db="EMBL/GenBank/DDBJ databases">
        <authorList>
            <person name="Sun Q."/>
            <person name="Mori K."/>
        </authorList>
    </citation>
    <scope>NUCLEOTIDE SEQUENCE [LARGE SCALE GENOMIC DNA]</scope>
    <source>
        <strain evidence="3 4">TBRC 4576</strain>
    </source>
</reference>
<dbReference type="SMART" id="SM00422">
    <property type="entry name" value="HTH_MERR"/>
    <property type="match status" value="1"/>
</dbReference>
<evidence type="ECO:0000313" key="3">
    <source>
        <dbReference type="EMBL" id="MFB9769970.1"/>
    </source>
</evidence>
<dbReference type="Pfam" id="PF13411">
    <property type="entry name" value="MerR_1"/>
    <property type="match status" value="1"/>
</dbReference>
<evidence type="ECO:0000313" key="4">
    <source>
        <dbReference type="Proteomes" id="UP001589691"/>
    </source>
</evidence>
<dbReference type="EMBL" id="JBHLZY010000020">
    <property type="protein sequence ID" value="MFB9769970.1"/>
    <property type="molecule type" value="Genomic_DNA"/>
</dbReference>
<name>A0ABV5WUZ4_9LACO</name>
<dbReference type="InterPro" id="IPR009061">
    <property type="entry name" value="DNA-bd_dom_put_sf"/>
</dbReference>
<dbReference type="CDD" id="cd01109">
    <property type="entry name" value="HTH_YyaN"/>
    <property type="match status" value="1"/>
</dbReference>
<evidence type="ECO:0000259" key="2">
    <source>
        <dbReference type="PROSITE" id="PS50937"/>
    </source>
</evidence>
<feature type="domain" description="HTH merR-type" evidence="2">
    <location>
        <begin position="1"/>
        <end position="68"/>
    </location>
</feature>
<dbReference type="InterPro" id="IPR047057">
    <property type="entry name" value="MerR_fam"/>
</dbReference>